<protein>
    <submittedName>
        <fullName evidence="2">Uncharacterized protein</fullName>
    </submittedName>
</protein>
<dbReference type="AlphaFoldDB" id="A0A914H203"/>
<proteinExistence type="predicted"/>
<name>A0A914H203_GLORO</name>
<reference evidence="2" key="1">
    <citation type="submission" date="2022-11" db="UniProtKB">
        <authorList>
            <consortium name="WormBaseParasite"/>
        </authorList>
    </citation>
    <scope>IDENTIFICATION</scope>
</reference>
<dbReference type="Proteomes" id="UP000887572">
    <property type="component" value="Unplaced"/>
</dbReference>
<accession>A0A914H203</accession>
<evidence type="ECO:0000313" key="2">
    <source>
        <dbReference type="WBParaSite" id="Gr19_v10_g12937.t1"/>
    </source>
</evidence>
<organism evidence="1 2">
    <name type="scientific">Globodera rostochiensis</name>
    <name type="common">Golden nematode worm</name>
    <name type="synonym">Heterodera rostochiensis</name>
    <dbReference type="NCBI Taxonomy" id="31243"/>
    <lineage>
        <taxon>Eukaryota</taxon>
        <taxon>Metazoa</taxon>
        <taxon>Ecdysozoa</taxon>
        <taxon>Nematoda</taxon>
        <taxon>Chromadorea</taxon>
        <taxon>Rhabditida</taxon>
        <taxon>Tylenchina</taxon>
        <taxon>Tylenchomorpha</taxon>
        <taxon>Tylenchoidea</taxon>
        <taxon>Heteroderidae</taxon>
        <taxon>Heteroderinae</taxon>
        <taxon>Globodera</taxon>
    </lineage>
</organism>
<keyword evidence="1" id="KW-1185">Reference proteome</keyword>
<evidence type="ECO:0000313" key="1">
    <source>
        <dbReference type="Proteomes" id="UP000887572"/>
    </source>
</evidence>
<sequence>MGPISQIQPTPHDIFVFTLTISQSIHCSHMQLAELWRVDRFALKNLSLARNWKCAASPLLDDVPRGHHIHFLCSLANCLCACNGQKGGG</sequence>
<dbReference type="WBParaSite" id="Gr19_v10_g12937.t1">
    <property type="protein sequence ID" value="Gr19_v10_g12937.t1"/>
    <property type="gene ID" value="Gr19_v10_g12937"/>
</dbReference>